<dbReference type="AlphaFoldDB" id="A0A2U1P7N3"/>
<evidence type="ECO:0000313" key="2">
    <source>
        <dbReference type="Proteomes" id="UP000245207"/>
    </source>
</evidence>
<dbReference type="EMBL" id="PKPP01001551">
    <property type="protein sequence ID" value="PWA81765.1"/>
    <property type="molecule type" value="Genomic_DNA"/>
</dbReference>
<dbReference type="InterPro" id="IPR008480">
    <property type="entry name" value="DUF761_pln"/>
</dbReference>
<reference evidence="1 2" key="1">
    <citation type="journal article" date="2018" name="Mol. Plant">
        <title>The genome of Artemisia annua provides insight into the evolution of Asteraceae family and artemisinin biosynthesis.</title>
        <authorList>
            <person name="Shen Q."/>
            <person name="Zhang L."/>
            <person name="Liao Z."/>
            <person name="Wang S."/>
            <person name="Yan T."/>
            <person name="Shi P."/>
            <person name="Liu M."/>
            <person name="Fu X."/>
            <person name="Pan Q."/>
            <person name="Wang Y."/>
            <person name="Lv Z."/>
            <person name="Lu X."/>
            <person name="Zhang F."/>
            <person name="Jiang W."/>
            <person name="Ma Y."/>
            <person name="Chen M."/>
            <person name="Hao X."/>
            <person name="Li L."/>
            <person name="Tang Y."/>
            <person name="Lv G."/>
            <person name="Zhou Y."/>
            <person name="Sun X."/>
            <person name="Brodelius P.E."/>
            <person name="Rose J.K.C."/>
            <person name="Tang K."/>
        </authorList>
    </citation>
    <scope>NUCLEOTIDE SEQUENCE [LARGE SCALE GENOMIC DNA]</scope>
    <source>
        <strain evidence="2">cv. Huhao1</strain>
        <tissue evidence="1">Leaf</tissue>
    </source>
</reference>
<accession>A0A2U1P7N3</accession>
<name>A0A2U1P7N3_ARTAN</name>
<protein>
    <recommendedName>
        <fullName evidence="3">Avr9/Cf-9 rapidly elicited protein</fullName>
    </recommendedName>
</protein>
<dbReference type="PANTHER" id="PTHR33265:SF31">
    <property type="entry name" value="AVR9_CF-9 RAPIDLY ELICITED PROTEIN 146"/>
    <property type="match status" value="1"/>
</dbReference>
<evidence type="ECO:0008006" key="3">
    <source>
        <dbReference type="Google" id="ProtNLM"/>
    </source>
</evidence>
<proteinExistence type="predicted"/>
<organism evidence="1 2">
    <name type="scientific">Artemisia annua</name>
    <name type="common">Sweet wormwood</name>
    <dbReference type="NCBI Taxonomy" id="35608"/>
    <lineage>
        <taxon>Eukaryota</taxon>
        <taxon>Viridiplantae</taxon>
        <taxon>Streptophyta</taxon>
        <taxon>Embryophyta</taxon>
        <taxon>Tracheophyta</taxon>
        <taxon>Spermatophyta</taxon>
        <taxon>Magnoliopsida</taxon>
        <taxon>eudicotyledons</taxon>
        <taxon>Gunneridae</taxon>
        <taxon>Pentapetalae</taxon>
        <taxon>asterids</taxon>
        <taxon>campanulids</taxon>
        <taxon>Asterales</taxon>
        <taxon>Asteraceae</taxon>
        <taxon>Asteroideae</taxon>
        <taxon>Anthemideae</taxon>
        <taxon>Artemisiinae</taxon>
        <taxon>Artemisia</taxon>
    </lineage>
</organism>
<dbReference type="Pfam" id="PF05553">
    <property type="entry name" value="DUF761"/>
    <property type="match status" value="1"/>
</dbReference>
<comment type="caution">
    <text evidence="1">The sequence shown here is derived from an EMBL/GenBank/DDBJ whole genome shotgun (WGS) entry which is preliminary data.</text>
</comment>
<dbReference type="PANTHER" id="PTHR33265">
    <property type="entry name" value="AVR9/CF-9 RAPIDLY ELICITED PROTEIN-RELATED"/>
    <property type="match status" value="1"/>
</dbReference>
<dbReference type="OrthoDB" id="696337at2759"/>
<dbReference type="STRING" id="35608.A0A2U1P7N3"/>
<dbReference type="Proteomes" id="UP000245207">
    <property type="component" value="Unassembled WGS sequence"/>
</dbReference>
<evidence type="ECO:0000313" key="1">
    <source>
        <dbReference type="EMBL" id="PWA81765.1"/>
    </source>
</evidence>
<gene>
    <name evidence="1" type="ORF">CTI12_AA182910</name>
</gene>
<sequence length="144" mass="16197">MRVMFFMLKKGISKAKIMADLNMMIKRGKIAGKPTSSSNEYEFSCNNTPPYPLSLFSSHKRHRNNSTHLSNSNPPLAVQDSDDIVINSAVLKALEKMTIKAMSTPLPTFGESPFQGTNGREDGHVDEAADKFIRRFYNDLRLEN</sequence>
<keyword evidence="2" id="KW-1185">Reference proteome</keyword>